<feature type="transmembrane region" description="Helical" evidence="1">
    <location>
        <begin position="110"/>
        <end position="127"/>
    </location>
</feature>
<evidence type="ECO:0008006" key="5">
    <source>
        <dbReference type="Google" id="ProtNLM"/>
    </source>
</evidence>
<sequence length="366" mass="39461">MRVLTAAVLFFAFLFVPFSFAEAPRQPDYAKAEILSVVDQKVKVKVKSGKFQGKIISISHSSNGEGIMGGEMKVVPGDRVILYVEEYPTAAESPDGSPMFYIADYVRDTPLYWLAFFYVLSLVVVGGRKGVRALVSLVITIALIFFILFPLTLLGWNPLLVAVLVSALVSLIVFRIIGRKTIKSVSAAIGTVSGVAIAGLIAYVVGNLIHLSGLSSEEARILLYSMDLKIDFRGLLFAGILIGALGAVMDVGMSIASAIDEVRKVHPEANFKNLFDAGMNVGRDVMGTMSNTLILAYTGSALPLLLLILANDLSLAKVMNMELIAEELTRALAGSIGLILCIPITAFVSAILYEWYNNNSSKSIKL</sequence>
<feature type="transmembrane region" description="Helical" evidence="1">
    <location>
        <begin position="235"/>
        <end position="256"/>
    </location>
</feature>
<keyword evidence="2" id="KW-0732">Signal</keyword>
<evidence type="ECO:0000313" key="4">
    <source>
        <dbReference type="Proteomes" id="UP000179242"/>
    </source>
</evidence>
<feature type="transmembrane region" description="Helical" evidence="1">
    <location>
        <begin position="134"/>
        <end position="153"/>
    </location>
</feature>
<accession>A0A1F4U957</accession>
<evidence type="ECO:0000256" key="1">
    <source>
        <dbReference type="SAM" id="Phobius"/>
    </source>
</evidence>
<keyword evidence="1" id="KW-0812">Transmembrane</keyword>
<proteinExistence type="predicted"/>
<dbReference type="InterPro" id="IPR012507">
    <property type="entry name" value="YibE_F"/>
</dbReference>
<gene>
    <name evidence="3" type="ORF">A2438_00820</name>
</gene>
<dbReference type="EMBL" id="MEUJ01000002">
    <property type="protein sequence ID" value="OGC40823.1"/>
    <property type="molecule type" value="Genomic_DNA"/>
</dbReference>
<keyword evidence="1" id="KW-0472">Membrane</keyword>
<feature type="chain" id="PRO_5009514812" description="YibE/F family protein" evidence="2">
    <location>
        <begin position="22"/>
        <end position="366"/>
    </location>
</feature>
<feature type="transmembrane region" description="Helical" evidence="1">
    <location>
        <begin position="185"/>
        <end position="205"/>
    </location>
</feature>
<dbReference type="Proteomes" id="UP000179242">
    <property type="component" value="Unassembled WGS sequence"/>
</dbReference>
<comment type="caution">
    <text evidence="3">The sequence shown here is derived from an EMBL/GenBank/DDBJ whole genome shotgun (WGS) entry which is preliminary data.</text>
</comment>
<dbReference type="PANTHER" id="PTHR41771:SF1">
    <property type="entry name" value="MEMBRANE PROTEIN"/>
    <property type="match status" value="1"/>
</dbReference>
<feature type="signal peptide" evidence="2">
    <location>
        <begin position="1"/>
        <end position="21"/>
    </location>
</feature>
<evidence type="ECO:0000256" key="2">
    <source>
        <dbReference type="SAM" id="SignalP"/>
    </source>
</evidence>
<dbReference type="AlphaFoldDB" id="A0A1F4U957"/>
<dbReference type="Pfam" id="PF07907">
    <property type="entry name" value="YibE_F"/>
    <property type="match status" value="1"/>
</dbReference>
<reference evidence="3 4" key="1">
    <citation type="journal article" date="2016" name="Nat. Commun.">
        <title>Thousands of microbial genomes shed light on interconnected biogeochemical processes in an aquifer system.</title>
        <authorList>
            <person name="Anantharaman K."/>
            <person name="Brown C.T."/>
            <person name="Hug L.A."/>
            <person name="Sharon I."/>
            <person name="Castelle C.J."/>
            <person name="Probst A.J."/>
            <person name="Thomas B.C."/>
            <person name="Singh A."/>
            <person name="Wilkins M.J."/>
            <person name="Karaoz U."/>
            <person name="Brodie E.L."/>
            <person name="Williams K.H."/>
            <person name="Hubbard S.S."/>
            <person name="Banfield J.F."/>
        </authorList>
    </citation>
    <scope>NUCLEOTIDE SEQUENCE [LARGE SCALE GENOMIC DNA]</scope>
</reference>
<keyword evidence="1" id="KW-1133">Transmembrane helix</keyword>
<feature type="transmembrane region" description="Helical" evidence="1">
    <location>
        <begin position="159"/>
        <end position="178"/>
    </location>
</feature>
<dbReference type="PANTHER" id="PTHR41771">
    <property type="entry name" value="MEMBRANE PROTEIN-RELATED"/>
    <property type="match status" value="1"/>
</dbReference>
<organism evidence="3 4">
    <name type="scientific">candidate division WOR-1 bacterium RIFOXYC2_FULL_46_14</name>
    <dbReference type="NCBI Taxonomy" id="1802587"/>
    <lineage>
        <taxon>Bacteria</taxon>
        <taxon>Bacillati</taxon>
        <taxon>Saganbacteria</taxon>
    </lineage>
</organism>
<protein>
    <recommendedName>
        <fullName evidence="5">YibE/F family protein</fullName>
    </recommendedName>
</protein>
<feature type="transmembrane region" description="Helical" evidence="1">
    <location>
        <begin position="293"/>
        <end position="311"/>
    </location>
</feature>
<feature type="transmembrane region" description="Helical" evidence="1">
    <location>
        <begin position="331"/>
        <end position="356"/>
    </location>
</feature>
<evidence type="ECO:0000313" key="3">
    <source>
        <dbReference type="EMBL" id="OGC40823.1"/>
    </source>
</evidence>
<name>A0A1F4U957_UNCSA</name>